<accession>A0ABS5HZM0</accession>
<comment type="caution">
    <text evidence="1">The sequence shown here is derived from an EMBL/GenBank/DDBJ whole genome shotgun (WGS) entry which is preliminary data.</text>
</comment>
<gene>
    <name evidence="1" type="ORF">G3R48_04195</name>
</gene>
<sequence>MDRQLTILYRLEPGCLGPDGIDHIEAFCLLVQKAFIKKLQPIYQLNVVPRYDKSLAEIQFSIGNKVLNDDQADAFFNAAGLEQQKIIDGIEDKLTKLINQYIARK</sequence>
<keyword evidence="2" id="KW-1185">Reference proteome</keyword>
<reference evidence="1 2" key="1">
    <citation type="submission" date="2020-02" db="EMBL/GenBank/DDBJ databases">
        <title>Shewanella WXL01 sp. nov., a marine bacterium isolated from green algae in Luhuitou Fringing Reef (Northern South China Sea).</title>
        <authorList>
            <person name="Wang X."/>
        </authorList>
    </citation>
    <scope>NUCLEOTIDE SEQUENCE [LARGE SCALE GENOMIC DNA]</scope>
    <source>
        <strain evidence="1 2">MCCC 1A01895</strain>
    </source>
</reference>
<proteinExistence type="predicted"/>
<organism evidence="1 2">
    <name type="scientific">Shewanella intestini</name>
    <dbReference type="NCBI Taxonomy" id="2017544"/>
    <lineage>
        <taxon>Bacteria</taxon>
        <taxon>Pseudomonadati</taxon>
        <taxon>Pseudomonadota</taxon>
        <taxon>Gammaproteobacteria</taxon>
        <taxon>Alteromonadales</taxon>
        <taxon>Shewanellaceae</taxon>
        <taxon>Shewanella</taxon>
    </lineage>
</organism>
<dbReference type="Proteomes" id="UP000811844">
    <property type="component" value="Unassembled WGS sequence"/>
</dbReference>
<dbReference type="RefSeq" id="WP_153663366.1">
    <property type="nucleotide sequence ID" value="NZ_JAAIKR010000002.1"/>
</dbReference>
<evidence type="ECO:0000313" key="2">
    <source>
        <dbReference type="Proteomes" id="UP000811844"/>
    </source>
</evidence>
<dbReference type="EMBL" id="JAAIKR010000002">
    <property type="protein sequence ID" value="MBR9727197.1"/>
    <property type="molecule type" value="Genomic_DNA"/>
</dbReference>
<evidence type="ECO:0000313" key="1">
    <source>
        <dbReference type="EMBL" id="MBR9727197.1"/>
    </source>
</evidence>
<protein>
    <submittedName>
        <fullName evidence="1">Uncharacterized protein</fullName>
    </submittedName>
</protein>
<name>A0ABS5HZM0_9GAMM</name>